<evidence type="ECO:0000259" key="3">
    <source>
        <dbReference type="PROSITE" id="PS00623"/>
    </source>
</evidence>
<dbReference type="GeneID" id="98155574"/>
<reference evidence="5 6" key="1">
    <citation type="submission" date="2024-07" db="EMBL/GenBank/DDBJ databases">
        <title>Section-level genome sequencing and comparative genomics of Aspergillus sections Usti and Cavernicolus.</title>
        <authorList>
            <consortium name="Lawrence Berkeley National Laboratory"/>
            <person name="Nybo J.L."/>
            <person name="Vesth T.C."/>
            <person name="Theobald S."/>
            <person name="Frisvad J.C."/>
            <person name="Larsen T.O."/>
            <person name="Kjaerboelling I."/>
            <person name="Rothschild-Mancinelli K."/>
            <person name="Lyhne E.K."/>
            <person name="Kogle M.E."/>
            <person name="Barry K."/>
            <person name="Clum A."/>
            <person name="Na H."/>
            <person name="Ledsgaard L."/>
            <person name="Lin J."/>
            <person name="Lipzen A."/>
            <person name="Kuo A."/>
            <person name="Riley R."/>
            <person name="Mondo S."/>
            <person name="LaButti K."/>
            <person name="Haridas S."/>
            <person name="Pangalinan J."/>
            <person name="Salamov A.A."/>
            <person name="Simmons B.A."/>
            <person name="Magnuson J.K."/>
            <person name="Chen J."/>
            <person name="Drula E."/>
            <person name="Henrissat B."/>
            <person name="Wiebenga A."/>
            <person name="Lubbers R.J."/>
            <person name="Gomes A.C."/>
            <person name="Macurrencykelacurrency M.R."/>
            <person name="Stajich J."/>
            <person name="Grigoriev I.V."/>
            <person name="Mortensen U.H."/>
            <person name="De vries R.P."/>
            <person name="Baker S.E."/>
            <person name="Andersen M.R."/>
        </authorList>
    </citation>
    <scope>NUCLEOTIDE SEQUENCE [LARGE SCALE GENOMIC DNA]</scope>
    <source>
        <strain evidence="5 6">CBS 756.74</strain>
    </source>
</reference>
<gene>
    <name evidence="5" type="ORF">BJX68DRAFT_238702</name>
</gene>
<comment type="caution">
    <text evidence="5">The sequence shown here is derived from an EMBL/GenBank/DDBJ whole genome shotgun (WGS) entry which is preliminary data.</text>
</comment>
<proteinExistence type="inferred from homology"/>
<name>A0ABR4K7E1_9EURO</name>
<dbReference type="InterPro" id="IPR036188">
    <property type="entry name" value="FAD/NAD-bd_sf"/>
</dbReference>
<dbReference type="RefSeq" id="XP_070898122.1">
    <property type="nucleotide sequence ID" value="XM_071040410.1"/>
</dbReference>
<feature type="domain" description="Glucose-methanol-choline oxidoreductase N-terminal" evidence="3">
    <location>
        <begin position="86"/>
        <end position="109"/>
    </location>
</feature>
<dbReference type="Gene3D" id="3.30.560.10">
    <property type="entry name" value="Glucose Oxidase, domain 3"/>
    <property type="match status" value="1"/>
</dbReference>
<evidence type="ECO:0000313" key="5">
    <source>
        <dbReference type="EMBL" id="KAL2848214.1"/>
    </source>
</evidence>
<dbReference type="Proteomes" id="UP001610444">
    <property type="component" value="Unassembled WGS sequence"/>
</dbReference>
<sequence length="565" mass="61969">MASQSESWDFIVVGSGPAGSALAHTLSQAPSAPRILLLEAGIKRDEMNLRVDGQRWVTFQEPSLNYGYKTIPQKHCNGREIDYSRGKVLGGSSAINFGCYTVGARDDYDTWAELVGDETFSWKEIQQRFKALEDFDTTIADEKLRHFADVDPANHGRQGKLKLGFAREWEEDLPLVMEAFKSAGVKWNGDHNSGDPIGISLSINSVYKGVRSTAADLLEGAPTNLEIRTASPVRRVVFEGKKAVGVEVDGAVYRANKEIILSTGSLDTPRILMHSGLGPASHLAEFNLPVLVDLPAIGQGLRDHPFSPITFLRDPKTNTRNAFFGSQEAMDAALTQWEKDNSGPWTRHGSQLMMGFLKSEATAASNEYKALPEDVKRFLSKPTIPHYELLAGCPLHMLAPGMTTDYSYVTILVFLMNAQSYGQVRLQSSDPDVPLLFDPNLLAHEYDRRVVIEALRAALAVTKHEAFAKDTLSTLMGPASESDEDLLEWFKNTCVTAWHMTGTVKMGKVGEKDAAVDTGFRVFGVEGLRVADMSVVPVLTNNHTQATAYVVGATAAEVLIKEYGL</sequence>
<protein>
    <recommendedName>
        <fullName evidence="3 4">Glucose-methanol-choline oxidoreductase N-terminal domain-containing protein</fullName>
    </recommendedName>
</protein>
<dbReference type="Pfam" id="PF00732">
    <property type="entry name" value="GMC_oxred_N"/>
    <property type="match status" value="1"/>
</dbReference>
<dbReference type="PIRSF" id="PIRSF000137">
    <property type="entry name" value="Alcohol_oxidase"/>
    <property type="match status" value="1"/>
</dbReference>
<dbReference type="Pfam" id="PF05199">
    <property type="entry name" value="GMC_oxred_C"/>
    <property type="match status" value="1"/>
</dbReference>
<evidence type="ECO:0000313" key="6">
    <source>
        <dbReference type="Proteomes" id="UP001610444"/>
    </source>
</evidence>
<dbReference type="Gene3D" id="3.50.50.60">
    <property type="entry name" value="FAD/NAD(P)-binding domain"/>
    <property type="match status" value="1"/>
</dbReference>
<dbReference type="PANTHER" id="PTHR11552:SF134">
    <property type="entry name" value="GLUCOSE-METHANOL-CHOLINE OXIDOREDUCTASE N-TERMINAL DOMAIN-CONTAINING PROTEIN"/>
    <property type="match status" value="1"/>
</dbReference>
<evidence type="ECO:0000259" key="4">
    <source>
        <dbReference type="PROSITE" id="PS00624"/>
    </source>
</evidence>
<evidence type="ECO:0000256" key="2">
    <source>
        <dbReference type="RuleBase" id="RU003968"/>
    </source>
</evidence>
<dbReference type="InterPro" id="IPR000172">
    <property type="entry name" value="GMC_OxRdtase_N"/>
</dbReference>
<comment type="similarity">
    <text evidence="1 2">Belongs to the GMC oxidoreductase family.</text>
</comment>
<feature type="domain" description="Glucose-methanol-choline oxidoreductase N-terminal" evidence="4">
    <location>
        <begin position="264"/>
        <end position="278"/>
    </location>
</feature>
<keyword evidence="6" id="KW-1185">Reference proteome</keyword>
<dbReference type="SUPFAM" id="SSF54373">
    <property type="entry name" value="FAD-linked reductases, C-terminal domain"/>
    <property type="match status" value="1"/>
</dbReference>
<dbReference type="PROSITE" id="PS00623">
    <property type="entry name" value="GMC_OXRED_1"/>
    <property type="match status" value="1"/>
</dbReference>
<organism evidence="5 6">
    <name type="scientific">Aspergillus pseudodeflectus</name>
    <dbReference type="NCBI Taxonomy" id="176178"/>
    <lineage>
        <taxon>Eukaryota</taxon>
        <taxon>Fungi</taxon>
        <taxon>Dikarya</taxon>
        <taxon>Ascomycota</taxon>
        <taxon>Pezizomycotina</taxon>
        <taxon>Eurotiomycetes</taxon>
        <taxon>Eurotiomycetidae</taxon>
        <taxon>Eurotiales</taxon>
        <taxon>Aspergillaceae</taxon>
        <taxon>Aspergillus</taxon>
        <taxon>Aspergillus subgen. Nidulantes</taxon>
    </lineage>
</organism>
<dbReference type="EMBL" id="JBFXLR010000026">
    <property type="protein sequence ID" value="KAL2848214.1"/>
    <property type="molecule type" value="Genomic_DNA"/>
</dbReference>
<keyword evidence="2" id="KW-0285">Flavoprotein</keyword>
<dbReference type="InterPro" id="IPR007867">
    <property type="entry name" value="GMC_OxRtase_C"/>
</dbReference>
<dbReference type="InterPro" id="IPR012132">
    <property type="entry name" value="GMC_OxRdtase"/>
</dbReference>
<dbReference type="SUPFAM" id="SSF51905">
    <property type="entry name" value="FAD/NAD(P)-binding domain"/>
    <property type="match status" value="1"/>
</dbReference>
<dbReference type="PANTHER" id="PTHR11552">
    <property type="entry name" value="GLUCOSE-METHANOL-CHOLINE GMC OXIDOREDUCTASE"/>
    <property type="match status" value="1"/>
</dbReference>
<dbReference type="PROSITE" id="PS00624">
    <property type="entry name" value="GMC_OXRED_2"/>
    <property type="match status" value="1"/>
</dbReference>
<keyword evidence="2" id="KW-0274">FAD</keyword>
<evidence type="ECO:0000256" key="1">
    <source>
        <dbReference type="ARBA" id="ARBA00010790"/>
    </source>
</evidence>
<accession>A0ABR4K7E1</accession>